<evidence type="ECO:0000313" key="1">
    <source>
        <dbReference type="EMBL" id="DAE07236.1"/>
    </source>
</evidence>
<protein>
    <submittedName>
        <fullName evidence="1">Uncharacterized protein</fullName>
    </submittedName>
</protein>
<organism evidence="1">
    <name type="scientific">Siphoviridae sp. ctOSJ35</name>
    <dbReference type="NCBI Taxonomy" id="2825479"/>
    <lineage>
        <taxon>Viruses</taxon>
        <taxon>Duplodnaviria</taxon>
        <taxon>Heunggongvirae</taxon>
        <taxon>Uroviricota</taxon>
        <taxon>Caudoviricetes</taxon>
    </lineage>
</organism>
<accession>A0A8S5PM29</accession>
<sequence length="93" mass="10845">MKRNPNSNRSKRWAERNCLSSDRCVSYVKDLCEAYGLKYKISGDKLFVDSDGISYRVYPDYENICIIAVNKITGEKKWYDGDSCWVDFVLDIL</sequence>
<proteinExistence type="predicted"/>
<name>A0A8S5PM29_9CAUD</name>
<reference evidence="1" key="1">
    <citation type="journal article" date="2021" name="Proc. Natl. Acad. Sci. U.S.A.">
        <title>A Catalog of Tens of Thousands of Viruses from Human Metagenomes Reveals Hidden Associations with Chronic Diseases.</title>
        <authorList>
            <person name="Tisza M.J."/>
            <person name="Buck C.B."/>
        </authorList>
    </citation>
    <scope>NUCLEOTIDE SEQUENCE</scope>
    <source>
        <strain evidence="1">CtOSJ35</strain>
    </source>
</reference>
<dbReference type="EMBL" id="BK015447">
    <property type="protein sequence ID" value="DAE07236.1"/>
    <property type="molecule type" value="Genomic_DNA"/>
</dbReference>